<evidence type="ECO:0000313" key="2">
    <source>
        <dbReference type="EMBL" id="KAF2136291.1"/>
    </source>
</evidence>
<accession>A0A6A6B0P0</accession>
<feature type="transmembrane region" description="Helical" evidence="1">
    <location>
        <begin position="25"/>
        <end position="47"/>
    </location>
</feature>
<evidence type="ECO:0000313" key="3">
    <source>
        <dbReference type="Proteomes" id="UP000799438"/>
    </source>
</evidence>
<proteinExistence type="predicted"/>
<dbReference type="GeneID" id="54300144"/>
<protein>
    <submittedName>
        <fullName evidence="2">Uncharacterized protein</fullName>
    </submittedName>
</protein>
<dbReference type="RefSeq" id="XP_033392009.1">
    <property type="nucleotide sequence ID" value="XM_033542647.1"/>
</dbReference>
<dbReference type="Proteomes" id="UP000799438">
    <property type="component" value="Unassembled WGS sequence"/>
</dbReference>
<gene>
    <name evidence="2" type="ORF">K452DRAFT_302883</name>
</gene>
<keyword evidence="1" id="KW-0812">Transmembrane</keyword>
<keyword evidence="1" id="KW-1133">Transmembrane helix</keyword>
<keyword evidence="3" id="KW-1185">Reference proteome</keyword>
<sequence>MNSSSVPTMLTTLARRGISVQAQAFVFWLLTPVGAVFFLYLILYIYANYIYWDDRSLSSPSHKAVTRLYNRHARRASGWHKAAHRRFWQRVLRIVTRLNIEERAYGPQNRVRIRSNRRFSEALKQRTPCITTADPFCHTVDYEAEYDGLGRRIAEVAAAEEQLGLSSNPSLELAVLNSKTNTGSSRELLDRSRLWGASFCPEPLKLPSPIFRRESYTSFPGHRRPVSLNENDLLQRGSWVVSPVAQSFTASLCDSSTDTGTSLSSGGFETIVIGYIPDD</sequence>
<reference evidence="2" key="1">
    <citation type="journal article" date="2020" name="Stud. Mycol.">
        <title>101 Dothideomycetes genomes: a test case for predicting lifestyles and emergence of pathogens.</title>
        <authorList>
            <person name="Haridas S."/>
            <person name="Albert R."/>
            <person name="Binder M."/>
            <person name="Bloem J."/>
            <person name="Labutti K."/>
            <person name="Salamov A."/>
            <person name="Andreopoulos B."/>
            <person name="Baker S."/>
            <person name="Barry K."/>
            <person name="Bills G."/>
            <person name="Bluhm B."/>
            <person name="Cannon C."/>
            <person name="Castanera R."/>
            <person name="Culley D."/>
            <person name="Daum C."/>
            <person name="Ezra D."/>
            <person name="Gonzalez J."/>
            <person name="Henrissat B."/>
            <person name="Kuo A."/>
            <person name="Liang C."/>
            <person name="Lipzen A."/>
            <person name="Lutzoni F."/>
            <person name="Magnuson J."/>
            <person name="Mondo S."/>
            <person name="Nolan M."/>
            <person name="Ohm R."/>
            <person name="Pangilinan J."/>
            <person name="Park H.-J."/>
            <person name="Ramirez L."/>
            <person name="Alfaro M."/>
            <person name="Sun H."/>
            <person name="Tritt A."/>
            <person name="Yoshinaga Y."/>
            <person name="Zwiers L.-H."/>
            <person name="Turgeon B."/>
            <person name="Goodwin S."/>
            <person name="Spatafora J."/>
            <person name="Crous P."/>
            <person name="Grigoriev I."/>
        </authorList>
    </citation>
    <scope>NUCLEOTIDE SEQUENCE</scope>
    <source>
        <strain evidence="2">CBS 121167</strain>
    </source>
</reference>
<keyword evidence="1" id="KW-0472">Membrane</keyword>
<evidence type="ECO:0000256" key="1">
    <source>
        <dbReference type="SAM" id="Phobius"/>
    </source>
</evidence>
<name>A0A6A6B0P0_9PEZI</name>
<organism evidence="2 3">
    <name type="scientific">Aplosporella prunicola CBS 121167</name>
    <dbReference type="NCBI Taxonomy" id="1176127"/>
    <lineage>
        <taxon>Eukaryota</taxon>
        <taxon>Fungi</taxon>
        <taxon>Dikarya</taxon>
        <taxon>Ascomycota</taxon>
        <taxon>Pezizomycotina</taxon>
        <taxon>Dothideomycetes</taxon>
        <taxon>Dothideomycetes incertae sedis</taxon>
        <taxon>Botryosphaeriales</taxon>
        <taxon>Aplosporellaceae</taxon>
        <taxon>Aplosporella</taxon>
    </lineage>
</organism>
<dbReference type="EMBL" id="ML995526">
    <property type="protein sequence ID" value="KAF2136291.1"/>
    <property type="molecule type" value="Genomic_DNA"/>
</dbReference>
<dbReference type="AlphaFoldDB" id="A0A6A6B0P0"/>